<evidence type="ECO:0000256" key="1">
    <source>
        <dbReference type="SAM" id="MobiDB-lite"/>
    </source>
</evidence>
<feature type="region of interest" description="Disordered" evidence="1">
    <location>
        <begin position="16"/>
        <end position="36"/>
    </location>
</feature>
<proteinExistence type="predicted"/>
<dbReference type="Proteomes" id="UP000054166">
    <property type="component" value="Unassembled WGS sequence"/>
</dbReference>
<name>A0A0C3F2H1_PILCF</name>
<evidence type="ECO:0000313" key="3">
    <source>
        <dbReference type="Proteomes" id="UP000054166"/>
    </source>
</evidence>
<dbReference type="HOGENOM" id="CLU_1355096_0_0_1"/>
<reference evidence="3" key="2">
    <citation type="submission" date="2015-01" db="EMBL/GenBank/DDBJ databases">
        <title>Evolutionary Origins and Diversification of the Mycorrhizal Mutualists.</title>
        <authorList>
            <consortium name="DOE Joint Genome Institute"/>
            <consortium name="Mycorrhizal Genomics Consortium"/>
            <person name="Kohler A."/>
            <person name="Kuo A."/>
            <person name="Nagy L.G."/>
            <person name="Floudas D."/>
            <person name="Copeland A."/>
            <person name="Barry K.W."/>
            <person name="Cichocki N."/>
            <person name="Veneault-Fourrey C."/>
            <person name="LaButti K."/>
            <person name="Lindquist E.A."/>
            <person name="Lipzen A."/>
            <person name="Lundell T."/>
            <person name="Morin E."/>
            <person name="Murat C."/>
            <person name="Riley R."/>
            <person name="Ohm R."/>
            <person name="Sun H."/>
            <person name="Tunlid A."/>
            <person name="Henrissat B."/>
            <person name="Grigoriev I.V."/>
            <person name="Hibbett D.S."/>
            <person name="Martin F."/>
        </authorList>
    </citation>
    <scope>NUCLEOTIDE SEQUENCE [LARGE SCALE GENOMIC DNA]</scope>
    <source>
        <strain evidence="3">F 1598</strain>
    </source>
</reference>
<dbReference type="OrthoDB" id="2665273at2759"/>
<protein>
    <submittedName>
        <fullName evidence="2">Uncharacterized protein</fullName>
    </submittedName>
</protein>
<feature type="region of interest" description="Disordered" evidence="1">
    <location>
        <begin position="156"/>
        <end position="202"/>
    </location>
</feature>
<sequence length="202" mass="21496">MEGKKDEVLAVKAKARADHRKEKLNGTQTLNTPSVGGGLKRDNLGRAYIIDANSSKAILLVDAPQAGKSALSTLHTDPAPTFISFSYADAFEYNTLVSLMSLDTSINWNEHSKEDVPLDTFMAVPINCSAHMKVSTSPFILDSGASIHISPDHLGVMQGLDDDKPSNLAPNRLSILTSPSAPKDTPPSIPTPTTLPPIPPAS</sequence>
<dbReference type="STRING" id="765440.A0A0C3F2H1"/>
<reference evidence="2 3" key="1">
    <citation type="submission" date="2014-04" db="EMBL/GenBank/DDBJ databases">
        <authorList>
            <consortium name="DOE Joint Genome Institute"/>
            <person name="Kuo A."/>
            <person name="Tarkka M."/>
            <person name="Buscot F."/>
            <person name="Kohler A."/>
            <person name="Nagy L.G."/>
            <person name="Floudas D."/>
            <person name="Copeland A."/>
            <person name="Barry K.W."/>
            <person name="Cichocki N."/>
            <person name="Veneault-Fourrey C."/>
            <person name="LaButti K."/>
            <person name="Lindquist E.A."/>
            <person name="Lipzen A."/>
            <person name="Lundell T."/>
            <person name="Morin E."/>
            <person name="Murat C."/>
            <person name="Sun H."/>
            <person name="Tunlid A."/>
            <person name="Henrissat B."/>
            <person name="Grigoriev I.V."/>
            <person name="Hibbett D.S."/>
            <person name="Martin F."/>
            <person name="Nordberg H.P."/>
            <person name="Cantor M.N."/>
            <person name="Hua S.X."/>
        </authorList>
    </citation>
    <scope>NUCLEOTIDE SEQUENCE [LARGE SCALE GENOMIC DNA]</scope>
    <source>
        <strain evidence="2 3">F 1598</strain>
    </source>
</reference>
<organism evidence="2 3">
    <name type="scientific">Piloderma croceum (strain F 1598)</name>
    <dbReference type="NCBI Taxonomy" id="765440"/>
    <lineage>
        <taxon>Eukaryota</taxon>
        <taxon>Fungi</taxon>
        <taxon>Dikarya</taxon>
        <taxon>Basidiomycota</taxon>
        <taxon>Agaricomycotina</taxon>
        <taxon>Agaricomycetes</taxon>
        <taxon>Agaricomycetidae</taxon>
        <taxon>Atheliales</taxon>
        <taxon>Atheliaceae</taxon>
        <taxon>Piloderma</taxon>
    </lineage>
</organism>
<dbReference type="AlphaFoldDB" id="A0A0C3F2H1"/>
<gene>
    <name evidence="2" type="ORF">PILCRDRAFT_14537</name>
</gene>
<accession>A0A0C3F2H1</accession>
<evidence type="ECO:0000313" key="2">
    <source>
        <dbReference type="EMBL" id="KIM74274.1"/>
    </source>
</evidence>
<dbReference type="InParanoid" id="A0A0C3F2H1"/>
<feature type="compositionally biased region" description="Pro residues" evidence="1">
    <location>
        <begin position="184"/>
        <end position="202"/>
    </location>
</feature>
<feature type="compositionally biased region" description="Polar residues" evidence="1">
    <location>
        <begin position="25"/>
        <end position="34"/>
    </location>
</feature>
<keyword evidence="3" id="KW-1185">Reference proteome</keyword>
<dbReference type="EMBL" id="KN833063">
    <property type="protein sequence ID" value="KIM74274.1"/>
    <property type="molecule type" value="Genomic_DNA"/>
</dbReference>